<comment type="caution">
    <text evidence="4">The sequence shown here is derived from an EMBL/GenBank/DDBJ whole genome shotgun (WGS) entry which is preliminary data.</text>
</comment>
<dbReference type="InterPro" id="IPR001132">
    <property type="entry name" value="SMAD_dom_Dwarfin-type"/>
</dbReference>
<dbReference type="GO" id="GO:0051239">
    <property type="term" value="P:regulation of multicellular organismal process"/>
    <property type="evidence" value="ECO:0007669"/>
    <property type="project" value="UniProtKB-ARBA"/>
</dbReference>
<keyword evidence="5" id="KW-1185">Reference proteome</keyword>
<dbReference type="GO" id="GO:0009653">
    <property type="term" value="P:anatomical structure morphogenesis"/>
    <property type="evidence" value="ECO:0007669"/>
    <property type="project" value="TreeGrafter"/>
</dbReference>
<dbReference type="GO" id="GO:0000978">
    <property type="term" value="F:RNA polymerase II cis-regulatory region sequence-specific DNA binding"/>
    <property type="evidence" value="ECO:0007669"/>
    <property type="project" value="TreeGrafter"/>
</dbReference>
<dbReference type="GO" id="GO:0071144">
    <property type="term" value="C:heteromeric SMAD protein complex"/>
    <property type="evidence" value="ECO:0007669"/>
    <property type="project" value="TreeGrafter"/>
</dbReference>
<reference evidence="4" key="1">
    <citation type="submission" date="2020-10" db="EMBL/GenBank/DDBJ databases">
        <authorList>
            <person name="Kikuchi T."/>
        </authorList>
    </citation>
    <scope>NUCLEOTIDE SEQUENCE</scope>
    <source>
        <strain evidence="4">NKZ352</strain>
    </source>
</reference>
<dbReference type="InterPro" id="IPR013790">
    <property type="entry name" value="Dwarfin"/>
</dbReference>
<dbReference type="GO" id="GO:0060395">
    <property type="term" value="P:SMAD protein signal transduction"/>
    <property type="evidence" value="ECO:0007669"/>
    <property type="project" value="TreeGrafter"/>
</dbReference>
<dbReference type="GO" id="GO:0070411">
    <property type="term" value="F:I-SMAD binding"/>
    <property type="evidence" value="ECO:0007669"/>
    <property type="project" value="TreeGrafter"/>
</dbReference>
<dbReference type="Gene3D" id="2.60.200.10">
    <property type="match status" value="1"/>
</dbReference>
<dbReference type="GO" id="GO:0050793">
    <property type="term" value="P:regulation of developmental process"/>
    <property type="evidence" value="ECO:0007669"/>
    <property type="project" value="UniProtKB-ARBA"/>
</dbReference>
<dbReference type="GO" id="GO:0030509">
    <property type="term" value="P:BMP signaling pathway"/>
    <property type="evidence" value="ECO:0007669"/>
    <property type="project" value="TreeGrafter"/>
</dbReference>
<proteinExistence type="predicted"/>
<gene>
    <name evidence="4" type="ORF">CAUJ_LOCUS11595</name>
</gene>
<dbReference type="SUPFAM" id="SSF49879">
    <property type="entry name" value="SMAD/FHA domain"/>
    <property type="match status" value="1"/>
</dbReference>
<dbReference type="GO" id="GO:0009791">
    <property type="term" value="P:post-embryonic development"/>
    <property type="evidence" value="ECO:0007669"/>
    <property type="project" value="UniProtKB-ARBA"/>
</dbReference>
<dbReference type="InterPro" id="IPR017855">
    <property type="entry name" value="SMAD-like_dom_sf"/>
</dbReference>
<dbReference type="PROSITE" id="PS51076">
    <property type="entry name" value="MH2"/>
    <property type="match status" value="1"/>
</dbReference>
<keyword evidence="1" id="KW-0805">Transcription regulation</keyword>
<keyword evidence="2" id="KW-0804">Transcription</keyword>
<dbReference type="GO" id="GO:0030154">
    <property type="term" value="P:cell differentiation"/>
    <property type="evidence" value="ECO:0007669"/>
    <property type="project" value="TreeGrafter"/>
</dbReference>
<organism evidence="4 5">
    <name type="scientific">Caenorhabditis auriculariae</name>
    <dbReference type="NCBI Taxonomy" id="2777116"/>
    <lineage>
        <taxon>Eukaryota</taxon>
        <taxon>Metazoa</taxon>
        <taxon>Ecdysozoa</taxon>
        <taxon>Nematoda</taxon>
        <taxon>Chromadorea</taxon>
        <taxon>Rhabditida</taxon>
        <taxon>Rhabditina</taxon>
        <taxon>Rhabditomorpha</taxon>
        <taxon>Rhabditoidea</taxon>
        <taxon>Rhabditidae</taxon>
        <taxon>Peloderinae</taxon>
        <taxon>Caenorhabditis</taxon>
    </lineage>
</organism>
<dbReference type="SMART" id="SM00524">
    <property type="entry name" value="DWB"/>
    <property type="match status" value="1"/>
</dbReference>
<feature type="domain" description="MH2" evidence="3">
    <location>
        <begin position="172"/>
        <end position="363"/>
    </location>
</feature>
<evidence type="ECO:0000256" key="2">
    <source>
        <dbReference type="ARBA" id="ARBA00023163"/>
    </source>
</evidence>
<sequence length="363" mass="41118">MLLHGTTLVAFSVSFGSSFQHPTILEEEDWTADAPLPPDEPPISRETVDIKPDVKNLSPLANLDLIYRPCGDDRCGAVFTPRVNCASDRMKALNNIPPVEIKVEVDPMDDLADIYKRLLLEDKKAIAGAENMKETSVDNSAVSEQAKETAPEEETSYAANYNEEEAIPLDHWAAVYYYEEKEKIGKIFYAIDPYFNVNGKTVRTTDRRKMSLSSAPNSFSRPVSSIIRNQLGEGIDVVMKNGQVKLQCKAECAVFVQCPQRAHIRQDPPNCVYRLSSRDKANQELVIFDEEYFRLVLDKCADSECEDNYFLLHNHCITRISFVKGFGEAYPRKEITQTPCWIEIQFVYKLKDLDSALRSGYFG</sequence>
<dbReference type="AlphaFoldDB" id="A0A8S1HGE2"/>
<dbReference type="Pfam" id="PF03166">
    <property type="entry name" value="MH2"/>
    <property type="match status" value="1"/>
</dbReference>
<dbReference type="PANTHER" id="PTHR13703">
    <property type="entry name" value="SMAD"/>
    <property type="match status" value="1"/>
</dbReference>
<evidence type="ECO:0000313" key="5">
    <source>
        <dbReference type="Proteomes" id="UP000835052"/>
    </source>
</evidence>
<evidence type="ECO:0000313" key="4">
    <source>
        <dbReference type="EMBL" id="CAD6195676.1"/>
    </source>
</evidence>
<dbReference type="PANTHER" id="PTHR13703:SF61">
    <property type="entry name" value="PROTEIN MOTHERS AGAINST DPP"/>
    <property type="match status" value="1"/>
</dbReference>
<dbReference type="InterPro" id="IPR008984">
    <property type="entry name" value="SMAD_FHA_dom_sf"/>
</dbReference>
<dbReference type="OrthoDB" id="5875866at2759"/>
<evidence type="ECO:0000259" key="3">
    <source>
        <dbReference type="PROSITE" id="PS51076"/>
    </source>
</evidence>
<evidence type="ECO:0000256" key="1">
    <source>
        <dbReference type="ARBA" id="ARBA00023015"/>
    </source>
</evidence>
<dbReference type="GO" id="GO:0000981">
    <property type="term" value="F:DNA-binding transcription factor activity, RNA polymerase II-specific"/>
    <property type="evidence" value="ECO:0007669"/>
    <property type="project" value="TreeGrafter"/>
</dbReference>
<dbReference type="Proteomes" id="UP000835052">
    <property type="component" value="Unassembled WGS sequence"/>
</dbReference>
<accession>A0A8S1HGE2</accession>
<dbReference type="EMBL" id="CAJGYM010000058">
    <property type="protein sequence ID" value="CAD6195676.1"/>
    <property type="molecule type" value="Genomic_DNA"/>
</dbReference>
<name>A0A8S1HGE2_9PELO</name>
<protein>
    <recommendedName>
        <fullName evidence="3">MH2 domain-containing protein</fullName>
    </recommendedName>
</protein>